<comment type="function">
    <text evidence="1">Catalyzes both the phosphorylation of dihydroxyacetone and of glyceraldehyde.</text>
</comment>
<evidence type="ECO:0000256" key="7">
    <source>
        <dbReference type="ARBA" id="ARBA00022798"/>
    </source>
</evidence>
<dbReference type="InterPro" id="IPR004006">
    <property type="entry name" value="DhaK_dom"/>
</dbReference>
<dbReference type="NCBIfam" id="TIGR02361">
    <property type="entry name" value="dak_ATP"/>
    <property type="match status" value="1"/>
</dbReference>
<evidence type="ECO:0000256" key="5">
    <source>
        <dbReference type="ARBA" id="ARBA00022741"/>
    </source>
</evidence>
<dbReference type="Gene3D" id="3.40.50.10440">
    <property type="entry name" value="Dihydroxyacetone kinase, domain 1"/>
    <property type="match status" value="1"/>
</dbReference>
<comment type="similarity">
    <text evidence="3">Belongs to the dihydroxyacetone kinase (DAK) family.</text>
</comment>
<dbReference type="InterPro" id="IPR012734">
    <property type="entry name" value="DhaK_ATP"/>
</dbReference>
<feature type="active site" description="Tele-hemiaminal-histidine intermediate" evidence="11">
    <location>
        <position position="222"/>
    </location>
</feature>
<feature type="binding site" evidence="12">
    <location>
        <position position="112"/>
    </location>
    <ligand>
        <name>substrate</name>
    </ligand>
</feature>
<sequence>MATKHYFPSTAANTLVPRALRALVAANPHLVLDEPERVVADAYNDAAAVSIIGGGGSGHEPAWSGFVGEGLLSAVACGDIFASPSTKQVMAAMRLAPSTEGTIFLVTNYTGDRLHFGLAAERARAEGLAENVIVLPATDDVSIGRSKSARVGRRGMPGHVFTMKILGAAAAEKYPFQRCLAIGRALNDHTVSIGSALDHCHVPGRQHQSIPEDVCVVGAGIHNEPGQQLISPFPSVEDLIARCLRLLCDPTDPERAFATFEPGDNVTLLVNNYGGLSVLELGALTDEVQQQLAATWKINPVRTLSGTFETSLNAPGFSVSLCNISAAARQADASAEEFLTLFDRQTTAVSWPNVTRPSANAKRTVDVKTAQEKPAAGAAGESTGDDLVVDAALLEKGIRTACERAIAAEPDLTRWDMVMGDGDCGEAVKGLAESVQRGLDGGIAKGGSVFGFLASLIEAADDMGGTLGAILGILLSAFSASLRKGVREATAAGRAPSPELYAKALAEAAEALKSHTSAREGDRTVMDVLLPFADEFAKTSSLTAGVKVAAAKAEATRFLKARFGRATYVGEAEGQELPDPGAWALYEILRGLAEGLGVQVDL</sequence>
<gene>
    <name evidence="16" type="ORF">B0T11DRAFT_237430</name>
</gene>
<evidence type="ECO:0000256" key="1">
    <source>
        <dbReference type="ARBA" id="ARBA00003264"/>
    </source>
</evidence>
<dbReference type="EMBL" id="JAGPXD010000002">
    <property type="protein sequence ID" value="KAH7367105.1"/>
    <property type="molecule type" value="Genomic_DNA"/>
</dbReference>
<dbReference type="PROSITE" id="PS51480">
    <property type="entry name" value="DHAL"/>
    <property type="match status" value="1"/>
</dbReference>
<proteinExistence type="inferred from homology"/>
<evidence type="ECO:0000256" key="10">
    <source>
        <dbReference type="ARBA" id="ARBA00048898"/>
    </source>
</evidence>
<dbReference type="FunFam" id="3.40.50.10440:FF:000001">
    <property type="entry name" value="Dihydroxyacetone kinase, DhaK subunit"/>
    <property type="match status" value="1"/>
</dbReference>
<feature type="binding site" evidence="12">
    <location>
        <begin position="56"/>
        <end position="59"/>
    </location>
    <ligand>
        <name>substrate</name>
    </ligand>
</feature>
<evidence type="ECO:0000256" key="4">
    <source>
        <dbReference type="ARBA" id="ARBA00022679"/>
    </source>
</evidence>
<dbReference type="GO" id="GO:0019588">
    <property type="term" value="P:anaerobic glycerol catabolic process"/>
    <property type="evidence" value="ECO:0007669"/>
    <property type="project" value="UniProtKB-UniPathway"/>
</dbReference>
<dbReference type="InterPro" id="IPR004007">
    <property type="entry name" value="DhaL_dom"/>
</dbReference>
<evidence type="ECO:0000259" key="15">
    <source>
        <dbReference type="PROSITE" id="PS51481"/>
    </source>
</evidence>
<dbReference type="Pfam" id="PF02734">
    <property type="entry name" value="Dak2"/>
    <property type="match status" value="1"/>
</dbReference>
<dbReference type="PROSITE" id="PS51481">
    <property type="entry name" value="DHAK"/>
    <property type="match status" value="1"/>
</dbReference>
<comment type="pathway">
    <text evidence="2">Polyol metabolism; glycerol fermentation; glycerone phosphate from glycerol (oxidative route): step 2/2.</text>
</comment>
<evidence type="ECO:0000256" key="9">
    <source>
        <dbReference type="ARBA" id="ARBA00047974"/>
    </source>
</evidence>
<evidence type="ECO:0000256" key="13">
    <source>
        <dbReference type="SAM" id="MobiDB-lite"/>
    </source>
</evidence>
<feature type="domain" description="DhaL" evidence="14">
    <location>
        <begin position="392"/>
        <end position="594"/>
    </location>
</feature>
<dbReference type="GO" id="GO:0004371">
    <property type="term" value="F:glycerone kinase activity"/>
    <property type="evidence" value="ECO:0007669"/>
    <property type="project" value="UniProtKB-EC"/>
</dbReference>
<reference evidence="16" key="1">
    <citation type="journal article" date="2021" name="Nat. Commun.">
        <title>Genetic determinants of endophytism in the Arabidopsis root mycobiome.</title>
        <authorList>
            <person name="Mesny F."/>
            <person name="Miyauchi S."/>
            <person name="Thiergart T."/>
            <person name="Pickel B."/>
            <person name="Atanasova L."/>
            <person name="Karlsson M."/>
            <person name="Huettel B."/>
            <person name="Barry K.W."/>
            <person name="Haridas S."/>
            <person name="Chen C."/>
            <person name="Bauer D."/>
            <person name="Andreopoulos W."/>
            <person name="Pangilinan J."/>
            <person name="LaButti K."/>
            <person name="Riley R."/>
            <person name="Lipzen A."/>
            <person name="Clum A."/>
            <person name="Drula E."/>
            <person name="Henrissat B."/>
            <person name="Kohler A."/>
            <person name="Grigoriev I.V."/>
            <person name="Martin F.M."/>
            <person name="Hacquard S."/>
        </authorList>
    </citation>
    <scope>NUCLEOTIDE SEQUENCE</scope>
    <source>
        <strain evidence="16">MPI-CAGE-AT-0016</strain>
    </source>
</reference>
<keyword evidence="4" id="KW-0808">Transferase</keyword>
<dbReference type="PANTHER" id="PTHR28629">
    <property type="entry name" value="TRIOKINASE/FMN CYCLASE"/>
    <property type="match status" value="1"/>
</dbReference>
<evidence type="ECO:0000313" key="17">
    <source>
        <dbReference type="Proteomes" id="UP000813385"/>
    </source>
</evidence>
<dbReference type="SUPFAM" id="SSF101473">
    <property type="entry name" value="DhaL-like"/>
    <property type="match status" value="1"/>
</dbReference>
<dbReference type="OrthoDB" id="1724672at2759"/>
<dbReference type="PANTHER" id="PTHR28629:SF1">
    <property type="entry name" value="YALI0F01606P"/>
    <property type="match status" value="1"/>
</dbReference>
<feature type="domain" description="DhaK" evidence="15">
    <location>
        <begin position="11"/>
        <end position="351"/>
    </location>
</feature>
<dbReference type="Gene3D" id="1.25.40.340">
    <property type="match status" value="1"/>
</dbReference>
<evidence type="ECO:0000256" key="8">
    <source>
        <dbReference type="ARBA" id="ARBA00022840"/>
    </source>
</evidence>
<dbReference type="Pfam" id="PF02733">
    <property type="entry name" value="Dak1"/>
    <property type="match status" value="1"/>
</dbReference>
<dbReference type="InterPro" id="IPR036117">
    <property type="entry name" value="DhaL_dom_sf"/>
</dbReference>
<dbReference type="UniPathway" id="UPA00617">
    <property type="reaction ID" value="UER00669"/>
</dbReference>
<feature type="region of interest" description="Disordered" evidence="13">
    <location>
        <begin position="360"/>
        <end position="382"/>
    </location>
</feature>
<dbReference type="SMART" id="SM01120">
    <property type="entry name" value="Dak2"/>
    <property type="match status" value="1"/>
</dbReference>
<dbReference type="GO" id="GO:0005524">
    <property type="term" value="F:ATP binding"/>
    <property type="evidence" value="ECO:0007669"/>
    <property type="project" value="UniProtKB-KW"/>
</dbReference>
<evidence type="ECO:0000256" key="11">
    <source>
        <dbReference type="PIRSR" id="PIRSR612734-1"/>
    </source>
</evidence>
<keyword evidence="5" id="KW-0547">Nucleotide-binding</keyword>
<dbReference type="Proteomes" id="UP000813385">
    <property type="component" value="Unassembled WGS sequence"/>
</dbReference>
<dbReference type="SUPFAM" id="SSF82549">
    <property type="entry name" value="DAK1/DegV-like"/>
    <property type="match status" value="1"/>
</dbReference>
<organism evidence="16 17">
    <name type="scientific">Plectosphaerella cucumerina</name>
    <dbReference type="NCBI Taxonomy" id="40658"/>
    <lineage>
        <taxon>Eukaryota</taxon>
        <taxon>Fungi</taxon>
        <taxon>Dikarya</taxon>
        <taxon>Ascomycota</taxon>
        <taxon>Pezizomycotina</taxon>
        <taxon>Sordariomycetes</taxon>
        <taxon>Hypocreomycetidae</taxon>
        <taxon>Glomerellales</taxon>
        <taxon>Plectosphaerellaceae</taxon>
        <taxon>Plectosphaerella</taxon>
    </lineage>
</organism>
<comment type="catalytic activity">
    <reaction evidence="10">
        <text>dihydroxyacetone + ATP = dihydroxyacetone phosphate + ADP + H(+)</text>
        <dbReference type="Rhea" id="RHEA:15773"/>
        <dbReference type="ChEBI" id="CHEBI:15378"/>
        <dbReference type="ChEBI" id="CHEBI:16016"/>
        <dbReference type="ChEBI" id="CHEBI:30616"/>
        <dbReference type="ChEBI" id="CHEBI:57642"/>
        <dbReference type="ChEBI" id="CHEBI:456216"/>
        <dbReference type="EC" id="2.7.1.29"/>
    </reaction>
</comment>
<keyword evidence="17" id="KW-1185">Reference proteome</keyword>
<evidence type="ECO:0000256" key="6">
    <source>
        <dbReference type="ARBA" id="ARBA00022777"/>
    </source>
</evidence>
<evidence type="ECO:0000259" key="14">
    <source>
        <dbReference type="PROSITE" id="PS51480"/>
    </source>
</evidence>
<keyword evidence="6" id="KW-0418">Kinase</keyword>
<protein>
    <submittedName>
        <fullName evidence="16">Dak1 domain-containing protein</fullName>
    </submittedName>
</protein>
<evidence type="ECO:0000256" key="12">
    <source>
        <dbReference type="PIRSR" id="PIRSR612734-2"/>
    </source>
</evidence>
<dbReference type="Gene3D" id="3.30.1180.20">
    <property type="entry name" value="Dihydroxyacetone kinase, domain 2"/>
    <property type="match status" value="1"/>
</dbReference>
<evidence type="ECO:0000256" key="3">
    <source>
        <dbReference type="ARBA" id="ARBA00008757"/>
    </source>
</evidence>
<keyword evidence="8" id="KW-0067">ATP-binding</keyword>
<keyword evidence="7" id="KW-0319">Glycerol metabolism</keyword>
<accession>A0A8K0TL10</accession>
<dbReference type="InterPro" id="IPR050861">
    <property type="entry name" value="Dihydroxyacetone_Kinase"/>
</dbReference>
<evidence type="ECO:0000256" key="2">
    <source>
        <dbReference type="ARBA" id="ARBA00004778"/>
    </source>
</evidence>
<evidence type="ECO:0000313" key="16">
    <source>
        <dbReference type="EMBL" id="KAH7367105.1"/>
    </source>
</evidence>
<name>A0A8K0TL10_9PEZI</name>
<dbReference type="GO" id="GO:0005829">
    <property type="term" value="C:cytosol"/>
    <property type="evidence" value="ECO:0007669"/>
    <property type="project" value="TreeGrafter"/>
</dbReference>
<comment type="caution">
    <text evidence="16">The sequence shown here is derived from an EMBL/GenBank/DDBJ whole genome shotgun (WGS) entry which is preliminary data.</text>
</comment>
<dbReference type="GO" id="GO:0050354">
    <property type="term" value="F:triokinase activity"/>
    <property type="evidence" value="ECO:0007669"/>
    <property type="project" value="UniProtKB-EC"/>
</dbReference>
<dbReference type="AlphaFoldDB" id="A0A8K0TL10"/>
<comment type="catalytic activity">
    <reaction evidence="9">
        <text>D-glyceraldehyde + ATP = D-glyceraldehyde 3-phosphate + ADP + H(+)</text>
        <dbReference type="Rhea" id="RHEA:13941"/>
        <dbReference type="ChEBI" id="CHEBI:15378"/>
        <dbReference type="ChEBI" id="CHEBI:17378"/>
        <dbReference type="ChEBI" id="CHEBI:30616"/>
        <dbReference type="ChEBI" id="CHEBI:59776"/>
        <dbReference type="ChEBI" id="CHEBI:456216"/>
        <dbReference type="EC" id="2.7.1.28"/>
    </reaction>
</comment>
<dbReference type="FunFam" id="3.30.1180.20:FF:000001">
    <property type="entry name" value="Dihydroxyacetone kinase 1"/>
    <property type="match status" value="1"/>
</dbReference>